<comment type="cofactor">
    <cofactor evidence="4">
        <name>[4Fe-4S] cluster</name>
        <dbReference type="ChEBI" id="CHEBI:49883"/>
    </cofactor>
    <text evidence="4">Binds 1 [4Fe-4S] cluster per subunit.</text>
</comment>
<dbReference type="HAMAP" id="MF_00063">
    <property type="entry name" value="CysH"/>
    <property type="match status" value="1"/>
</dbReference>
<dbReference type="NCBIfam" id="NF002537">
    <property type="entry name" value="PRK02090.1"/>
    <property type="match status" value="1"/>
</dbReference>
<keyword evidence="4" id="KW-0479">Metal-binding</keyword>
<feature type="domain" description="Phosphoadenosine phosphosulphate reductase" evidence="5">
    <location>
        <begin position="38"/>
        <end position="210"/>
    </location>
</feature>
<gene>
    <name evidence="4" type="primary">cysH</name>
    <name evidence="6" type="ORF">ACFSJH_15635</name>
</gene>
<keyword evidence="2 4" id="KW-0560">Oxidoreductase</keyword>
<feature type="binding site" evidence="4">
    <location>
        <position position="121"/>
    </location>
    <ligand>
        <name>[4Fe-4S] cluster</name>
        <dbReference type="ChEBI" id="CHEBI:49883"/>
    </ligand>
</feature>
<dbReference type="Proteomes" id="UP001597362">
    <property type="component" value="Unassembled WGS sequence"/>
</dbReference>
<keyword evidence="4" id="KW-0963">Cytoplasm</keyword>
<feature type="binding site" evidence="4">
    <location>
        <position position="122"/>
    </location>
    <ligand>
        <name>[4Fe-4S] cluster</name>
        <dbReference type="ChEBI" id="CHEBI:49883"/>
    </ligand>
</feature>
<sequence length="242" mass="27877">MITYHHWDEKLIPSFPSHSATKGALEVIQWAYDSYGEQLIYSCSFGMEGIVLLDLIAKVNPSATVVFLDTNYHFSQTYDVINKVKLRYPQLNIHLQQPALTIAEQTEQYGENLYASNPNKCCELRKIKPLEQVIAPYTAWLSGLRHEQSETRKQTQYVNQDIRFEKVKICPLIYWTWQEVTDFVTIHQLDYNVLHDQGYPSIGCEPCTRAVTSADDFRSGRWDGTLKTECGLHTATSFNKNT</sequence>
<evidence type="ECO:0000256" key="4">
    <source>
        <dbReference type="HAMAP-Rule" id="MF_00063"/>
    </source>
</evidence>
<dbReference type="InterPro" id="IPR004511">
    <property type="entry name" value="PAPS/APS_Rdtase"/>
</dbReference>
<comment type="catalytic activity">
    <reaction evidence="4">
        <text>[thioredoxin]-disulfide + sulfite + AMP + 2 H(+) = adenosine 5'-phosphosulfate + [thioredoxin]-dithiol</text>
        <dbReference type="Rhea" id="RHEA:21976"/>
        <dbReference type="Rhea" id="RHEA-COMP:10698"/>
        <dbReference type="Rhea" id="RHEA-COMP:10700"/>
        <dbReference type="ChEBI" id="CHEBI:15378"/>
        <dbReference type="ChEBI" id="CHEBI:17359"/>
        <dbReference type="ChEBI" id="CHEBI:29950"/>
        <dbReference type="ChEBI" id="CHEBI:50058"/>
        <dbReference type="ChEBI" id="CHEBI:58243"/>
        <dbReference type="ChEBI" id="CHEBI:456215"/>
        <dbReference type="EC" id="1.8.4.10"/>
    </reaction>
</comment>
<dbReference type="EMBL" id="JBHUHO010000035">
    <property type="protein sequence ID" value="MFD2117162.1"/>
    <property type="molecule type" value="Genomic_DNA"/>
</dbReference>
<comment type="function">
    <text evidence="4">Catalyzes the formation of sulfite from adenosine 5'-phosphosulfate (APS) using thioredoxin as an electron donor.</text>
</comment>
<feature type="binding site" evidence="4">
    <location>
        <position position="207"/>
    </location>
    <ligand>
        <name>[4Fe-4S] cluster</name>
        <dbReference type="ChEBI" id="CHEBI:49883"/>
    </ligand>
</feature>
<accession>A0ABW4YNK5</accession>
<dbReference type="InterPro" id="IPR002500">
    <property type="entry name" value="PAPS_reduct_dom"/>
</dbReference>
<dbReference type="EC" id="1.8.4.10" evidence="4"/>
<dbReference type="RefSeq" id="WP_377774064.1">
    <property type="nucleotide sequence ID" value="NZ_JBHUHO010000035.1"/>
</dbReference>
<comment type="similarity">
    <text evidence="1 4">Belongs to the PAPS reductase family. CysH subfamily.</text>
</comment>
<dbReference type="PANTHER" id="PTHR46509:SF1">
    <property type="entry name" value="PHOSPHOADENOSINE PHOSPHOSULFATE REDUCTASE"/>
    <property type="match status" value="1"/>
</dbReference>
<dbReference type="InterPro" id="IPR014729">
    <property type="entry name" value="Rossmann-like_a/b/a_fold"/>
</dbReference>
<dbReference type="PIRSF" id="PIRSF000857">
    <property type="entry name" value="PAPS_reductase"/>
    <property type="match status" value="1"/>
</dbReference>
<proteinExistence type="inferred from homology"/>
<comment type="pathway">
    <text evidence="3 4">Sulfur metabolism; hydrogen sulfide biosynthesis; sulfite from sulfate.</text>
</comment>
<comment type="subcellular location">
    <subcellularLocation>
        <location evidence="4">Cytoplasm</location>
    </subcellularLocation>
</comment>
<reference evidence="7" key="1">
    <citation type="journal article" date="2019" name="Int. J. Syst. Evol. Microbiol.">
        <title>The Global Catalogue of Microorganisms (GCM) 10K type strain sequencing project: providing services to taxonomists for standard genome sequencing and annotation.</title>
        <authorList>
            <consortium name="The Broad Institute Genomics Platform"/>
            <consortium name="The Broad Institute Genome Sequencing Center for Infectious Disease"/>
            <person name="Wu L."/>
            <person name="Ma J."/>
        </authorList>
    </citation>
    <scope>NUCLEOTIDE SEQUENCE [LARGE SCALE GENOMIC DNA]</scope>
    <source>
        <strain evidence="7">GH52</strain>
    </source>
</reference>
<name>A0ABW4YNK5_9BACL</name>
<evidence type="ECO:0000256" key="2">
    <source>
        <dbReference type="ARBA" id="ARBA00023002"/>
    </source>
</evidence>
<dbReference type="CDD" id="cd23945">
    <property type="entry name" value="PAPS_reductase"/>
    <property type="match status" value="1"/>
</dbReference>
<feature type="binding site" evidence="4">
    <location>
        <position position="204"/>
    </location>
    <ligand>
        <name>[4Fe-4S] cluster</name>
        <dbReference type="ChEBI" id="CHEBI:49883"/>
    </ligand>
</feature>
<evidence type="ECO:0000256" key="3">
    <source>
        <dbReference type="ARBA" id="ARBA00024327"/>
    </source>
</evidence>
<evidence type="ECO:0000259" key="5">
    <source>
        <dbReference type="Pfam" id="PF01507"/>
    </source>
</evidence>
<dbReference type="Gene3D" id="3.40.50.620">
    <property type="entry name" value="HUPs"/>
    <property type="match status" value="1"/>
</dbReference>
<evidence type="ECO:0000256" key="1">
    <source>
        <dbReference type="ARBA" id="ARBA00009732"/>
    </source>
</evidence>
<dbReference type="GO" id="GO:0004604">
    <property type="term" value="F:phosphoadenylyl-sulfate reductase (thioredoxin) activity"/>
    <property type="evidence" value="ECO:0007669"/>
    <property type="project" value="UniProtKB-EC"/>
</dbReference>
<dbReference type="NCBIfam" id="TIGR00434">
    <property type="entry name" value="cysH"/>
    <property type="match status" value="1"/>
</dbReference>
<evidence type="ECO:0000313" key="7">
    <source>
        <dbReference type="Proteomes" id="UP001597362"/>
    </source>
</evidence>
<keyword evidence="4" id="KW-0411">Iron-sulfur</keyword>
<dbReference type="SUPFAM" id="SSF52402">
    <property type="entry name" value="Adenine nucleotide alpha hydrolases-like"/>
    <property type="match status" value="1"/>
</dbReference>
<evidence type="ECO:0000313" key="6">
    <source>
        <dbReference type="EMBL" id="MFD2117162.1"/>
    </source>
</evidence>
<feature type="active site" description="Nucleophile; cysteine thiosulfonate intermediate" evidence="4">
    <location>
        <position position="230"/>
    </location>
</feature>
<keyword evidence="7" id="KW-1185">Reference proteome</keyword>
<comment type="caution">
    <text evidence="6">The sequence shown here is derived from an EMBL/GenBank/DDBJ whole genome shotgun (WGS) entry which is preliminary data.</text>
</comment>
<protein>
    <recommendedName>
        <fullName evidence="4">Adenosine 5'-phosphosulfate reductase</fullName>
        <shortName evidence="4">APS reductase</shortName>
        <ecNumber evidence="4">1.8.4.10</ecNumber>
    </recommendedName>
    <alternativeName>
        <fullName evidence="4">5'-adenylylsulfate reductase</fullName>
    </alternativeName>
    <alternativeName>
        <fullName evidence="4">Thioredoxin-dependent 5'-adenylylsulfate reductase</fullName>
    </alternativeName>
</protein>
<keyword evidence="4" id="KW-0408">Iron</keyword>
<dbReference type="PANTHER" id="PTHR46509">
    <property type="entry name" value="PHOSPHOADENOSINE PHOSPHOSULFATE REDUCTASE"/>
    <property type="match status" value="1"/>
</dbReference>
<dbReference type="Pfam" id="PF01507">
    <property type="entry name" value="PAPS_reduct"/>
    <property type="match status" value="1"/>
</dbReference>
<organism evidence="6 7">
    <name type="scientific">Paenibacillus yanchengensis</name>
    <dbReference type="NCBI Taxonomy" id="2035833"/>
    <lineage>
        <taxon>Bacteria</taxon>
        <taxon>Bacillati</taxon>
        <taxon>Bacillota</taxon>
        <taxon>Bacilli</taxon>
        <taxon>Bacillales</taxon>
        <taxon>Paenibacillaceae</taxon>
        <taxon>Paenibacillus</taxon>
    </lineage>
</organism>